<dbReference type="AlphaFoldDB" id="A0A9E6Y2K3"/>
<evidence type="ECO:0008006" key="9">
    <source>
        <dbReference type="Google" id="ProtNLM"/>
    </source>
</evidence>
<evidence type="ECO:0000256" key="1">
    <source>
        <dbReference type="ARBA" id="ARBA00004141"/>
    </source>
</evidence>
<keyword evidence="3 6" id="KW-0812">Transmembrane</keyword>
<evidence type="ECO:0000256" key="3">
    <source>
        <dbReference type="ARBA" id="ARBA00022692"/>
    </source>
</evidence>
<dbReference type="RefSeq" id="WP_259312430.1">
    <property type="nucleotide sequence ID" value="NZ_CP087164.1"/>
</dbReference>
<feature type="transmembrane region" description="Helical" evidence="6">
    <location>
        <begin position="165"/>
        <end position="182"/>
    </location>
</feature>
<dbReference type="KEGG" id="sbae:DSM104329_04835"/>
<dbReference type="PANTHER" id="PTHR23291:SF50">
    <property type="entry name" value="PROTEIN LIFEGUARD 4"/>
    <property type="match status" value="1"/>
</dbReference>
<keyword evidence="5 6" id="KW-0472">Membrane</keyword>
<evidence type="ECO:0000256" key="2">
    <source>
        <dbReference type="ARBA" id="ARBA00010350"/>
    </source>
</evidence>
<reference evidence="7" key="1">
    <citation type="journal article" date="2022" name="Int. J. Syst. Evol. Microbiol.">
        <title>Pseudomonas aegrilactucae sp. nov. and Pseudomonas morbosilactucae sp. nov., pathogens causing bacterial rot of lettuce in Japan.</title>
        <authorList>
            <person name="Sawada H."/>
            <person name="Fujikawa T."/>
            <person name="Satou M."/>
        </authorList>
    </citation>
    <scope>NUCLEOTIDE SEQUENCE</scope>
    <source>
        <strain evidence="7">0166_1</strain>
    </source>
</reference>
<feature type="transmembrane region" description="Helical" evidence="6">
    <location>
        <begin position="111"/>
        <end position="130"/>
    </location>
</feature>
<evidence type="ECO:0000256" key="4">
    <source>
        <dbReference type="ARBA" id="ARBA00022989"/>
    </source>
</evidence>
<comment type="subcellular location">
    <subcellularLocation>
        <location evidence="1">Membrane</location>
        <topology evidence="1">Multi-pass membrane protein</topology>
    </subcellularLocation>
</comment>
<dbReference type="EMBL" id="CP087164">
    <property type="protein sequence ID" value="UGS38408.1"/>
    <property type="molecule type" value="Genomic_DNA"/>
</dbReference>
<sequence length="222" mass="23727">MSTDPRLAYEGEVAGTRPVAETRAVFGQVMGLVAFTVGFFALGAYIGRDISGGTGILCMIGALVLFVALNFVVRRSEQLAIALLFGAGLLLGIGLGPVLNEYAQSDPSALWQAGGATAVFVAGLGAYGYATRRDLSSWARTLFWALLAFLGLGLVFIFVNIPGENIIWSVLGLVIFGAYTIFDFNRLRRAGQEWAVPIAASIFLDVVNIFLFFLQLFGGGRN</sequence>
<comment type="similarity">
    <text evidence="2 6">Belongs to the BI1 family.</text>
</comment>
<evidence type="ECO:0000313" key="7">
    <source>
        <dbReference type="EMBL" id="UGS38408.1"/>
    </source>
</evidence>
<keyword evidence="4 6" id="KW-1133">Transmembrane helix</keyword>
<evidence type="ECO:0000313" key="8">
    <source>
        <dbReference type="Proteomes" id="UP001162834"/>
    </source>
</evidence>
<feature type="transmembrane region" description="Helical" evidence="6">
    <location>
        <begin position="79"/>
        <end position="99"/>
    </location>
</feature>
<gene>
    <name evidence="7" type="primary">yetJ</name>
    <name evidence="7" type="ORF">DSM104329_04835</name>
</gene>
<dbReference type="Proteomes" id="UP001162834">
    <property type="component" value="Chromosome"/>
</dbReference>
<protein>
    <recommendedName>
        <fullName evidence="9">Bax inhibitor-1/YccA family protein</fullName>
    </recommendedName>
</protein>
<dbReference type="Pfam" id="PF01027">
    <property type="entry name" value="Bax1-I"/>
    <property type="match status" value="1"/>
</dbReference>
<evidence type="ECO:0000256" key="6">
    <source>
        <dbReference type="RuleBase" id="RU004379"/>
    </source>
</evidence>
<keyword evidence="8" id="KW-1185">Reference proteome</keyword>
<name>A0A9E6Y2K3_9ACTN</name>
<feature type="transmembrane region" description="Helical" evidence="6">
    <location>
        <begin position="194"/>
        <end position="217"/>
    </location>
</feature>
<feature type="transmembrane region" description="Helical" evidence="6">
    <location>
        <begin position="25"/>
        <end position="46"/>
    </location>
</feature>
<proteinExistence type="inferred from homology"/>
<dbReference type="InterPro" id="IPR006214">
    <property type="entry name" value="Bax_inhibitor_1-related"/>
</dbReference>
<organism evidence="7 8">
    <name type="scientific">Capillimicrobium parvum</name>
    <dbReference type="NCBI Taxonomy" id="2884022"/>
    <lineage>
        <taxon>Bacteria</taxon>
        <taxon>Bacillati</taxon>
        <taxon>Actinomycetota</taxon>
        <taxon>Thermoleophilia</taxon>
        <taxon>Solirubrobacterales</taxon>
        <taxon>Capillimicrobiaceae</taxon>
        <taxon>Capillimicrobium</taxon>
    </lineage>
</organism>
<feature type="transmembrane region" description="Helical" evidence="6">
    <location>
        <begin position="142"/>
        <end position="159"/>
    </location>
</feature>
<evidence type="ECO:0000256" key="5">
    <source>
        <dbReference type="ARBA" id="ARBA00023136"/>
    </source>
</evidence>
<feature type="transmembrane region" description="Helical" evidence="6">
    <location>
        <begin position="52"/>
        <end position="72"/>
    </location>
</feature>
<dbReference type="GO" id="GO:0005886">
    <property type="term" value="C:plasma membrane"/>
    <property type="evidence" value="ECO:0007669"/>
    <property type="project" value="TreeGrafter"/>
</dbReference>
<accession>A0A9E6Y2K3</accession>
<dbReference type="PANTHER" id="PTHR23291">
    <property type="entry name" value="BAX INHIBITOR-RELATED"/>
    <property type="match status" value="1"/>
</dbReference>